<organism evidence="2 3">
    <name type="scientific">Zootermopsis nevadensis</name>
    <name type="common">Dampwood termite</name>
    <dbReference type="NCBI Taxonomy" id="136037"/>
    <lineage>
        <taxon>Eukaryota</taxon>
        <taxon>Metazoa</taxon>
        <taxon>Ecdysozoa</taxon>
        <taxon>Arthropoda</taxon>
        <taxon>Hexapoda</taxon>
        <taxon>Insecta</taxon>
        <taxon>Pterygota</taxon>
        <taxon>Neoptera</taxon>
        <taxon>Polyneoptera</taxon>
        <taxon>Dictyoptera</taxon>
        <taxon>Blattodea</taxon>
        <taxon>Blattoidea</taxon>
        <taxon>Termitoidae</taxon>
        <taxon>Termopsidae</taxon>
        <taxon>Zootermopsis</taxon>
    </lineage>
</organism>
<dbReference type="GO" id="GO:0005525">
    <property type="term" value="F:GTP binding"/>
    <property type="evidence" value="ECO:0007669"/>
    <property type="project" value="InterPro"/>
</dbReference>
<dbReference type="OMA" id="LGCTNVG"/>
<dbReference type="EMBL" id="KK852478">
    <property type="protein sequence ID" value="KDR22981.1"/>
    <property type="molecule type" value="Genomic_DNA"/>
</dbReference>
<dbReference type="SUPFAM" id="SSF52540">
    <property type="entry name" value="P-loop containing nucleoside triphosphate hydrolases"/>
    <property type="match status" value="1"/>
</dbReference>
<accession>A0A067RGI8</accession>
<name>A0A067RGI8_ZOONE</name>
<evidence type="ECO:0000259" key="1">
    <source>
        <dbReference type="Pfam" id="PF01926"/>
    </source>
</evidence>
<reference evidence="2 3" key="1">
    <citation type="journal article" date="2014" name="Nat. Commun.">
        <title>Molecular traces of alternative social organization in a termite genome.</title>
        <authorList>
            <person name="Terrapon N."/>
            <person name="Li C."/>
            <person name="Robertson H.M."/>
            <person name="Ji L."/>
            <person name="Meng X."/>
            <person name="Booth W."/>
            <person name="Chen Z."/>
            <person name="Childers C.P."/>
            <person name="Glastad K.M."/>
            <person name="Gokhale K."/>
            <person name="Gowin J."/>
            <person name="Gronenberg W."/>
            <person name="Hermansen R.A."/>
            <person name="Hu H."/>
            <person name="Hunt B.G."/>
            <person name="Huylmans A.K."/>
            <person name="Khalil S.M."/>
            <person name="Mitchell R.D."/>
            <person name="Munoz-Torres M.C."/>
            <person name="Mustard J.A."/>
            <person name="Pan H."/>
            <person name="Reese J.T."/>
            <person name="Scharf M.E."/>
            <person name="Sun F."/>
            <person name="Vogel H."/>
            <person name="Xiao J."/>
            <person name="Yang W."/>
            <person name="Yang Z."/>
            <person name="Yang Z."/>
            <person name="Zhou J."/>
            <person name="Zhu J."/>
            <person name="Brent C.S."/>
            <person name="Elsik C.G."/>
            <person name="Goodisman M.A."/>
            <person name="Liberles D.A."/>
            <person name="Roe R.M."/>
            <person name="Vargo E.L."/>
            <person name="Vilcinskas A."/>
            <person name="Wang J."/>
            <person name="Bornberg-Bauer E."/>
            <person name="Korb J."/>
            <person name="Zhang G."/>
            <person name="Liebig J."/>
        </authorList>
    </citation>
    <scope>NUCLEOTIDE SEQUENCE [LARGE SCALE GENOMIC DNA]</scope>
    <source>
        <tissue evidence="2">Whole organism</tissue>
    </source>
</reference>
<dbReference type="InterPro" id="IPR052807">
    <property type="entry name" value="Mito_transl_resp_regulator"/>
</dbReference>
<dbReference type="InterPro" id="IPR006073">
    <property type="entry name" value="GTP-bd"/>
</dbReference>
<evidence type="ECO:0000313" key="3">
    <source>
        <dbReference type="Proteomes" id="UP000027135"/>
    </source>
</evidence>
<dbReference type="FunCoup" id="A0A067RGI8">
    <property type="interactions" value="1322"/>
</dbReference>
<dbReference type="Proteomes" id="UP000027135">
    <property type="component" value="Unassembled WGS sequence"/>
</dbReference>
<evidence type="ECO:0000313" key="2">
    <source>
        <dbReference type="EMBL" id="KDR22981.1"/>
    </source>
</evidence>
<dbReference type="Pfam" id="PF01926">
    <property type="entry name" value="MMR_HSR1"/>
    <property type="match status" value="1"/>
</dbReference>
<dbReference type="InterPro" id="IPR027417">
    <property type="entry name" value="P-loop_NTPase"/>
</dbReference>
<dbReference type="InParanoid" id="A0A067RGI8"/>
<dbReference type="AlphaFoldDB" id="A0A067RGI8"/>
<dbReference type="STRING" id="136037.A0A067RGI8"/>
<keyword evidence="3" id="KW-1185">Reference proteome</keyword>
<dbReference type="eggNOG" id="KOG1249">
    <property type="taxonomic scope" value="Eukaryota"/>
</dbReference>
<gene>
    <name evidence="2" type="ORF">L798_02135</name>
</gene>
<feature type="domain" description="G" evidence="1">
    <location>
        <begin position="452"/>
        <end position="500"/>
    </location>
</feature>
<protein>
    <recommendedName>
        <fullName evidence="1">G domain-containing protein</fullName>
    </recommendedName>
</protein>
<dbReference type="CDD" id="cd01855">
    <property type="entry name" value="YqeH"/>
    <property type="match status" value="1"/>
</dbReference>
<dbReference type="PANTHER" id="PTHR46406">
    <property type="entry name" value="NITRIC OXIDE-ASSOCIATED PROTEIN 1"/>
    <property type="match status" value="1"/>
</dbReference>
<proteinExistence type="predicted"/>
<dbReference type="Gene3D" id="3.40.50.300">
    <property type="entry name" value="P-loop containing nucleotide triphosphate hydrolases"/>
    <property type="match status" value="1"/>
</dbReference>
<sequence length="791" mass="88847">MRILSTLLQTMAGCVSHLSRLQRRIYHVLICGSVVPFFMRTQHLFITRSYTPCIKLHGRKYLPISQTFVSGQQICCGQIQNLHYVSHKTNVNVIQEGETEELKSKLNSVSNKIIFNSVLEFSKFEGDWKKRRVLKDRQEKLKVSKINKKDRWSNIPVALKYITDTPEIHATNKNEIKSSESENEIVCLPYSIETELNTLISAEVQQQGMKESIDLPDQQMFKSELDSSNWTEFSTTVSNSGVSSWMSDYECYDENGNVFKNTKPWEMNYGTPDITTPISDVPCGGCGAMLHCQDTAIPGYLPSELFKQQDKASLRAVVCQRCHLMRFYDVALNVIVSPDDYPKLMTHLKQKVSLIILMVDILDFPCSIWPGIMNIVGHKQPIVVVGNKVDLLPPDSRGYLHRIHKHLADSLAHSGIPASNIKHVALLSAKTGYGVEELITKLHNLWAYKGDVYILGCTNVGKSTLFNALLQSDYCKVKAVDLIQRATTSVWPGTTLNLLKFPILRPSGWRLAERTKRITSQRKQVEAQRKLHYTQMKDDTSRNHPALIGHIGRTFQAERPDSGLDQFSMKTYTEGSRPLSGLDPSDEDYAQSKWCYDTPGVVHPDQVIHLLTTEELMKTLPKKLLLPRTFSVQPNMALFIAGLGRLDYVEGIGHVRMTVFSSGSLPITICRIDDADCLYKTLLGSRFLGVPLGGPARLAQWPMLKSHSEILELHGIGWKESCGDILLSSAGWVAVTSGEGKTCRFQAWTPGGRGVYLRCPALLPFAVTLCGPKVRRSPAHRKGKGIFLKQI</sequence>
<dbReference type="OrthoDB" id="1696305at2759"/>
<dbReference type="PANTHER" id="PTHR46406:SF1">
    <property type="entry name" value="NITRIC OXIDE-ASSOCIATED PROTEIN 1"/>
    <property type="match status" value="1"/>
</dbReference>